<keyword evidence="2" id="KW-1185">Reference proteome</keyword>
<proteinExistence type="predicted"/>
<accession>A0ABR4PAM2</accession>
<dbReference type="Proteomes" id="UP001629113">
    <property type="component" value="Unassembled WGS sequence"/>
</dbReference>
<evidence type="ECO:0000313" key="2">
    <source>
        <dbReference type="Proteomes" id="UP001629113"/>
    </source>
</evidence>
<protein>
    <submittedName>
        <fullName evidence="1">Uncharacterized protein</fullName>
    </submittedName>
</protein>
<evidence type="ECO:0000313" key="1">
    <source>
        <dbReference type="EMBL" id="KAL3420327.1"/>
    </source>
</evidence>
<gene>
    <name evidence="1" type="ORF">PVAG01_08826</name>
</gene>
<organism evidence="1 2">
    <name type="scientific">Phlyctema vagabunda</name>
    <dbReference type="NCBI Taxonomy" id="108571"/>
    <lineage>
        <taxon>Eukaryota</taxon>
        <taxon>Fungi</taxon>
        <taxon>Dikarya</taxon>
        <taxon>Ascomycota</taxon>
        <taxon>Pezizomycotina</taxon>
        <taxon>Leotiomycetes</taxon>
        <taxon>Helotiales</taxon>
        <taxon>Dermateaceae</taxon>
        <taxon>Phlyctema</taxon>
    </lineage>
</organism>
<reference evidence="1 2" key="1">
    <citation type="submission" date="2024-06" db="EMBL/GenBank/DDBJ databases">
        <title>Complete genome of Phlyctema vagabunda strain 19-DSS-EL-015.</title>
        <authorList>
            <person name="Fiorenzani C."/>
        </authorList>
    </citation>
    <scope>NUCLEOTIDE SEQUENCE [LARGE SCALE GENOMIC DNA]</scope>
    <source>
        <strain evidence="1 2">19-DSS-EL-015</strain>
    </source>
</reference>
<dbReference type="EMBL" id="JBFCZG010000007">
    <property type="protein sequence ID" value="KAL3420327.1"/>
    <property type="molecule type" value="Genomic_DNA"/>
</dbReference>
<name>A0ABR4PAM2_9HELO</name>
<sequence length="252" mass="30181">MKPEEPTARELIRRALEAEAELEPPTTPKEWGFVIYRCTYQSQEKWEKFISTIQELAKEHLEQDCDQDLWETLQWTIIEDPELDGASYAEASRWHDKWVQCELGRDKYRLHARIVGRTLDEYFERGAIIRHGYFIHVDEDVLESFKAYYKTLTGSFFTLVSHDRTRIQRAVREMHARKSAGELLPEDEILEYRYGDVSVEDMSVDVDFDERRMYWQRFKAWDLVVAYAALLEIQWDEFYVDDEEICQIFHVS</sequence>
<comment type="caution">
    <text evidence="1">The sequence shown here is derived from an EMBL/GenBank/DDBJ whole genome shotgun (WGS) entry which is preliminary data.</text>
</comment>